<protein>
    <submittedName>
        <fullName evidence="1">Uncharacterized protein</fullName>
    </submittedName>
</protein>
<gene>
    <name evidence="1" type="ORF">METZ01_LOCUS395692</name>
</gene>
<sequence length="52" mass="5745">VSHKDSEKVPNHHDRESDRVAEALEKVNARHAETLKKLAGLLVDRCSSIGPT</sequence>
<organism evidence="1">
    <name type="scientific">marine metagenome</name>
    <dbReference type="NCBI Taxonomy" id="408172"/>
    <lineage>
        <taxon>unclassified sequences</taxon>
        <taxon>metagenomes</taxon>
        <taxon>ecological metagenomes</taxon>
    </lineage>
</organism>
<name>A0A382VA73_9ZZZZ</name>
<proteinExistence type="predicted"/>
<dbReference type="AlphaFoldDB" id="A0A382VA73"/>
<reference evidence="1" key="1">
    <citation type="submission" date="2018-05" db="EMBL/GenBank/DDBJ databases">
        <authorList>
            <person name="Lanie J.A."/>
            <person name="Ng W.-L."/>
            <person name="Kazmierczak K.M."/>
            <person name="Andrzejewski T.M."/>
            <person name="Davidsen T.M."/>
            <person name="Wayne K.J."/>
            <person name="Tettelin H."/>
            <person name="Glass J.I."/>
            <person name="Rusch D."/>
            <person name="Podicherti R."/>
            <person name="Tsui H.-C.T."/>
            <person name="Winkler M.E."/>
        </authorList>
    </citation>
    <scope>NUCLEOTIDE SEQUENCE</scope>
</reference>
<accession>A0A382VA73</accession>
<feature type="non-terminal residue" evidence="1">
    <location>
        <position position="1"/>
    </location>
</feature>
<dbReference type="EMBL" id="UINC01150015">
    <property type="protein sequence ID" value="SVD42838.1"/>
    <property type="molecule type" value="Genomic_DNA"/>
</dbReference>
<evidence type="ECO:0000313" key="1">
    <source>
        <dbReference type="EMBL" id="SVD42838.1"/>
    </source>
</evidence>